<dbReference type="VEuPathDB" id="ToxoDB:BESB_011930"/>
<feature type="compositionally biased region" description="Gly residues" evidence="2">
    <location>
        <begin position="1067"/>
        <end position="1080"/>
    </location>
</feature>
<dbReference type="GO" id="GO:0030705">
    <property type="term" value="P:cytoskeleton-dependent intracellular transport"/>
    <property type="evidence" value="ECO:0007669"/>
    <property type="project" value="TreeGrafter"/>
</dbReference>
<feature type="compositionally biased region" description="Low complexity" evidence="2">
    <location>
        <begin position="1320"/>
        <end position="1334"/>
    </location>
</feature>
<dbReference type="GO" id="GO:0031122">
    <property type="term" value="P:cytoplasmic microtubule organization"/>
    <property type="evidence" value="ECO:0007669"/>
    <property type="project" value="TreeGrafter"/>
</dbReference>
<feature type="compositionally biased region" description="Low complexity" evidence="2">
    <location>
        <begin position="808"/>
        <end position="823"/>
    </location>
</feature>
<sequence>MPSHCEGLRVLLYGCCRLPQRLVPSPLLLGKGFSASRPASALCAVRRLRAWAVCSAFFRSCGAGGPSDSPLLALWSPRSPAREGGSMPPAKKRPCRRWPFVPAERFPSYPRLAPRLRALILQQRQQLRAQLVRCRERQYEGAALFSKAASGGPPPRGDCVASAAEGGERDLVRSRASNPSLKRKRRSGDAKDEEEEDSSLEPPPAGSAGAQTELAFSFPAELQREAQDGGDPKTADGDEPPRRPALETREQGSTPPSSPAQRLASPGFEPSPSAAPGVDDPPSPLSRSRSEGCCPSKPRDCEQMAHGGEAASSSLCLFPVDRFLPPRSEPERAVRLALLRRQLLLKRQLHARLVRTLGEVERRYEDLLEVAALEDRELAREREEEEFRAHIEKQQNDLETLHAAMQKNRAAQRADRERKLQHERLIRQRCREKRRRAQEEEIESVTSGAPPAILMKELSALSAFVAGGMPAGAAAAALRGGRRLHASSGAPGGAYGAHGLPACDVQGGGVAEADLFSVQIHRPDAQGALAATERPGKSLGGSAQRAAAFFSGSDSLHGEASESADGVASSGAREDACDAAYAELHSSRLAGPPLGRASGLHQHGVATRVSPAGGASASSPHDVALSAAAGGRGAQKGALATAGVGVLGSSSFAGSSARGGGALGRKGMRHRGGARAAAAAAATGSPTSNLALLRGFGLVPAGTPAAKAAGGFIGYGQPTSAGVRGAGRGGRCTTRGLGRGGGTRRSNSLSAPLGGSPAPAGKVGHPPGSGVGATGAAPAGAAAPGASPFASVVNNSALSPLTQVASPSSSWTAVGGSGAAGSASAASPQQILLPAGLTASHLAAFNANAAALQHGAAGGGLAAGTGPASGGAGTRHPRPRLPSRTAAGRCQAAPAAGRRREGTSSAAAAAAAAMRPLIAAAAAGGLHRNHFLLASSINPLVAAAAAAAGSAARAGPRAPPGSAVAAGSSPAAGTGAEAKSPLLFGLPNVAGSSSTPASVTSQGLASSSAAQQSRPAASRTTPSAPTTPASSPATMPSASPAASAAAASLVAAVSQQQIRQQQAGAPSFGGGASGTGGGSGANRTPLGAAAGQLSAALAAAASTAGSASTGKQPQLVTAMLQAVADAVRAEQQRHQLLQKQQQLQLLQQLQLQQQLLQQQQQLQQQPPQLQQLVLQHRQQQLLQQQLQQQQKMVSQQVPLQQQLQLQQQQLQLQLRQQQILQQLQQQQVQQDQQAQSQESQQQLPKQAKQQQSQDQSQQHLQLHQQLQQLQVQQQLQHSLPQLLQQRQQTDDAADNATGTSSLLSQISDALRKAAATQSSSGLAGAGAGLSAPQAKPVVPPDSKRTPVLSALASVAQAQHPLLARGSADSASSRTSAGLPATGTRLGLGSDAGSGGPNQHQQGNSGC</sequence>
<dbReference type="RefSeq" id="XP_029216590.1">
    <property type="nucleotide sequence ID" value="XM_029359923.1"/>
</dbReference>
<dbReference type="GO" id="GO:0005737">
    <property type="term" value="C:cytoplasm"/>
    <property type="evidence" value="ECO:0007669"/>
    <property type="project" value="TreeGrafter"/>
</dbReference>
<dbReference type="KEGG" id="bbes:BESB_011930"/>
<dbReference type="GO" id="GO:0008017">
    <property type="term" value="F:microtubule binding"/>
    <property type="evidence" value="ECO:0007669"/>
    <property type="project" value="TreeGrafter"/>
</dbReference>
<feature type="region of interest" description="Disordered" evidence="2">
    <location>
        <begin position="1058"/>
        <end position="1085"/>
    </location>
</feature>
<accession>A0A2A9M8F0</accession>
<feature type="compositionally biased region" description="Polar residues" evidence="2">
    <location>
        <begin position="994"/>
        <end position="1004"/>
    </location>
</feature>
<dbReference type="GO" id="GO:0051959">
    <property type="term" value="F:dynein light intermediate chain binding"/>
    <property type="evidence" value="ECO:0007669"/>
    <property type="project" value="TreeGrafter"/>
</dbReference>
<feature type="coiled-coil region" evidence="1">
    <location>
        <begin position="364"/>
        <end position="411"/>
    </location>
</feature>
<keyword evidence="1" id="KW-0175">Coiled coil</keyword>
<feature type="region of interest" description="Disordered" evidence="2">
    <location>
        <begin position="723"/>
        <end position="780"/>
    </location>
</feature>
<feature type="compositionally biased region" description="Low complexity" evidence="2">
    <location>
        <begin position="1005"/>
        <end position="1040"/>
    </location>
</feature>
<feature type="region of interest" description="Disordered" evidence="2">
    <location>
        <begin position="994"/>
        <end position="1040"/>
    </location>
</feature>
<protein>
    <submittedName>
        <fullName evidence="3">Uncharacterized protein</fullName>
    </submittedName>
</protein>
<comment type="caution">
    <text evidence="3">The sequence shown here is derived from an EMBL/GenBank/DDBJ whole genome shotgun (WGS) entry which is preliminary data.</text>
</comment>
<dbReference type="GeneID" id="40306255"/>
<evidence type="ECO:0000313" key="4">
    <source>
        <dbReference type="Proteomes" id="UP000224006"/>
    </source>
</evidence>
<feature type="region of interest" description="Disordered" evidence="2">
    <location>
        <begin position="952"/>
        <end position="976"/>
    </location>
</feature>
<feature type="compositionally biased region" description="Basic and acidic residues" evidence="2">
    <location>
        <begin position="222"/>
        <end position="250"/>
    </location>
</feature>
<feature type="region of interest" description="Disordered" evidence="2">
    <location>
        <begin position="1236"/>
        <end position="1258"/>
    </location>
</feature>
<name>A0A2A9M8F0_BESBE</name>
<dbReference type="PANTHER" id="PTHR18947:SF28">
    <property type="entry name" value="GIRDIN, ISOFORM A"/>
    <property type="match status" value="1"/>
</dbReference>
<feature type="coiled-coil region" evidence="1">
    <location>
        <begin position="1126"/>
        <end position="1159"/>
    </location>
</feature>
<organism evidence="3 4">
    <name type="scientific">Besnoitia besnoiti</name>
    <name type="common">Apicomplexan protozoan</name>
    <dbReference type="NCBI Taxonomy" id="94643"/>
    <lineage>
        <taxon>Eukaryota</taxon>
        <taxon>Sar</taxon>
        <taxon>Alveolata</taxon>
        <taxon>Apicomplexa</taxon>
        <taxon>Conoidasida</taxon>
        <taxon>Coccidia</taxon>
        <taxon>Eucoccidiorida</taxon>
        <taxon>Eimeriorina</taxon>
        <taxon>Sarcocystidae</taxon>
        <taxon>Besnoitia</taxon>
    </lineage>
</organism>
<dbReference type="EMBL" id="NWUJ01000010">
    <property type="protein sequence ID" value="PFH32581.1"/>
    <property type="molecule type" value="Genomic_DNA"/>
</dbReference>
<dbReference type="Proteomes" id="UP000224006">
    <property type="component" value="Chromosome IX"/>
</dbReference>
<feature type="region of interest" description="Disordered" evidence="2">
    <location>
        <begin position="802"/>
        <end position="823"/>
    </location>
</feature>
<feature type="region of interest" description="Disordered" evidence="2">
    <location>
        <begin position="145"/>
        <end position="295"/>
    </location>
</feature>
<feature type="region of interest" description="Disordered" evidence="2">
    <location>
        <begin position="1320"/>
        <end position="1344"/>
    </location>
</feature>
<dbReference type="PANTHER" id="PTHR18947">
    <property type="entry name" value="HOOK PROTEINS"/>
    <property type="match status" value="1"/>
</dbReference>
<feature type="region of interest" description="Disordered" evidence="2">
    <location>
        <begin position="866"/>
        <end position="903"/>
    </location>
</feature>
<reference evidence="3 4" key="1">
    <citation type="submission" date="2017-09" db="EMBL/GenBank/DDBJ databases">
        <title>Genome sequencing of Besnoitia besnoiti strain Bb-Ger1.</title>
        <authorList>
            <person name="Schares G."/>
            <person name="Venepally P."/>
            <person name="Lorenzi H.A."/>
        </authorList>
    </citation>
    <scope>NUCLEOTIDE SEQUENCE [LARGE SCALE GENOMIC DNA]</scope>
    <source>
        <strain evidence="3 4">Bb-Ger1</strain>
    </source>
</reference>
<feature type="compositionally biased region" description="Polar residues" evidence="2">
    <location>
        <begin position="1396"/>
        <end position="1406"/>
    </location>
</feature>
<feature type="region of interest" description="Disordered" evidence="2">
    <location>
        <begin position="1362"/>
        <end position="1406"/>
    </location>
</feature>
<evidence type="ECO:0000313" key="3">
    <source>
        <dbReference type="EMBL" id="PFH32581.1"/>
    </source>
</evidence>
<keyword evidence="4" id="KW-1185">Reference proteome</keyword>
<proteinExistence type="predicted"/>
<evidence type="ECO:0000256" key="2">
    <source>
        <dbReference type="SAM" id="MobiDB-lite"/>
    </source>
</evidence>
<gene>
    <name evidence="3" type="ORF">BESB_011930</name>
</gene>
<dbReference type="GO" id="GO:0005815">
    <property type="term" value="C:microtubule organizing center"/>
    <property type="evidence" value="ECO:0007669"/>
    <property type="project" value="TreeGrafter"/>
</dbReference>
<dbReference type="OrthoDB" id="333415at2759"/>
<feature type="compositionally biased region" description="Low complexity" evidence="2">
    <location>
        <begin position="884"/>
        <end position="896"/>
    </location>
</feature>
<evidence type="ECO:0000256" key="1">
    <source>
        <dbReference type="SAM" id="Coils"/>
    </source>
</evidence>